<reference evidence="1 2" key="1">
    <citation type="journal article" date="2013" name="PLoS Genet.">
        <title>Comparative genome structure, secondary metabolite, and effector coding capacity across Cochliobolus pathogens.</title>
        <authorList>
            <person name="Condon B.J."/>
            <person name="Leng Y."/>
            <person name="Wu D."/>
            <person name="Bushley K.E."/>
            <person name="Ohm R.A."/>
            <person name="Otillar R."/>
            <person name="Martin J."/>
            <person name="Schackwitz W."/>
            <person name="Grimwood J."/>
            <person name="MohdZainudin N."/>
            <person name="Xue C."/>
            <person name="Wang R."/>
            <person name="Manning V.A."/>
            <person name="Dhillon B."/>
            <person name="Tu Z.J."/>
            <person name="Steffenson B.J."/>
            <person name="Salamov A."/>
            <person name="Sun H."/>
            <person name="Lowry S."/>
            <person name="LaButti K."/>
            <person name="Han J."/>
            <person name="Copeland A."/>
            <person name="Lindquist E."/>
            <person name="Barry K."/>
            <person name="Schmutz J."/>
            <person name="Baker S.E."/>
            <person name="Ciuffetti L.M."/>
            <person name="Grigoriev I.V."/>
            <person name="Zhong S."/>
            <person name="Turgeon B.G."/>
        </authorList>
    </citation>
    <scope>NUCLEOTIDE SEQUENCE [LARGE SCALE GENOMIC DNA]</scope>
    <source>
        <strain evidence="1 2">ATCC 44560</strain>
    </source>
</reference>
<dbReference type="EMBL" id="KI963983">
    <property type="protein sequence ID" value="EUC45489.1"/>
    <property type="molecule type" value="Genomic_DNA"/>
</dbReference>
<keyword evidence="2" id="KW-1185">Reference proteome</keyword>
<dbReference type="GeneID" id="19128655"/>
<dbReference type="AlphaFoldDB" id="W6ZDF7"/>
<proteinExistence type="predicted"/>
<protein>
    <submittedName>
        <fullName evidence="1">Uncharacterized protein</fullName>
    </submittedName>
</protein>
<gene>
    <name evidence="1" type="ORF">COCMIDRAFT_95402</name>
</gene>
<evidence type="ECO:0000313" key="2">
    <source>
        <dbReference type="Proteomes" id="UP000054032"/>
    </source>
</evidence>
<sequence>WHTLLPPLSMALPTFRRGTPRGELLGLNVWRSRMGKLQLAEIGRGRSHT</sequence>
<accession>W6ZDF7</accession>
<dbReference type="Proteomes" id="UP000054032">
    <property type="component" value="Unassembled WGS sequence"/>
</dbReference>
<feature type="non-terminal residue" evidence="1">
    <location>
        <position position="1"/>
    </location>
</feature>
<dbReference type="KEGG" id="bor:COCMIDRAFT_95402"/>
<name>W6ZDF7_COCMI</name>
<evidence type="ECO:0000313" key="1">
    <source>
        <dbReference type="EMBL" id="EUC45489.1"/>
    </source>
</evidence>
<organism evidence="1 2">
    <name type="scientific">Bipolaris oryzae ATCC 44560</name>
    <dbReference type="NCBI Taxonomy" id="930090"/>
    <lineage>
        <taxon>Eukaryota</taxon>
        <taxon>Fungi</taxon>
        <taxon>Dikarya</taxon>
        <taxon>Ascomycota</taxon>
        <taxon>Pezizomycotina</taxon>
        <taxon>Dothideomycetes</taxon>
        <taxon>Pleosporomycetidae</taxon>
        <taxon>Pleosporales</taxon>
        <taxon>Pleosporineae</taxon>
        <taxon>Pleosporaceae</taxon>
        <taxon>Bipolaris</taxon>
    </lineage>
</organism>
<dbReference type="RefSeq" id="XP_007687997.1">
    <property type="nucleotide sequence ID" value="XM_007689807.1"/>
</dbReference>
<dbReference type="HOGENOM" id="CLU_3147112_0_0_1"/>